<dbReference type="PANTHER" id="PTHR43156">
    <property type="entry name" value="STAGE II SPORULATION PROTEIN E-RELATED"/>
    <property type="match status" value="1"/>
</dbReference>
<reference evidence="5" key="1">
    <citation type="submission" date="2017-11" db="EMBL/GenBank/DDBJ databases">
        <authorList>
            <person name="Watanabe M."/>
            <person name="Kojima H."/>
        </authorList>
    </citation>
    <scope>NUCLEOTIDE SEQUENCE [LARGE SCALE GENOMIC DNA]</scope>
    <source>
        <strain evidence="5">Tokyo 01</strain>
    </source>
</reference>
<dbReference type="Pfam" id="PF07228">
    <property type="entry name" value="SpoIIE"/>
    <property type="match status" value="1"/>
</dbReference>
<evidence type="ECO:0000313" key="4">
    <source>
        <dbReference type="EMBL" id="GBC63857.1"/>
    </source>
</evidence>
<dbReference type="PANTHER" id="PTHR43156:SF2">
    <property type="entry name" value="STAGE II SPORULATION PROTEIN E"/>
    <property type="match status" value="1"/>
</dbReference>
<dbReference type="GO" id="GO:0016020">
    <property type="term" value="C:membrane"/>
    <property type="evidence" value="ECO:0007669"/>
    <property type="project" value="InterPro"/>
</dbReference>
<dbReference type="InterPro" id="IPR001932">
    <property type="entry name" value="PPM-type_phosphatase-like_dom"/>
</dbReference>
<feature type="transmembrane region" description="Helical" evidence="2">
    <location>
        <begin position="67"/>
        <end position="84"/>
    </location>
</feature>
<dbReference type="InterPro" id="IPR003660">
    <property type="entry name" value="HAMP_dom"/>
</dbReference>
<feature type="domain" description="HAMP" evidence="3">
    <location>
        <begin position="193"/>
        <end position="232"/>
    </location>
</feature>
<evidence type="ECO:0000259" key="3">
    <source>
        <dbReference type="PROSITE" id="PS50885"/>
    </source>
</evidence>
<protein>
    <recommendedName>
        <fullName evidence="3">HAMP domain-containing protein</fullName>
    </recommendedName>
</protein>
<dbReference type="GO" id="GO:0007165">
    <property type="term" value="P:signal transduction"/>
    <property type="evidence" value="ECO:0007669"/>
    <property type="project" value="InterPro"/>
</dbReference>
<dbReference type="Pfam" id="PF20970">
    <property type="entry name" value="MASE10"/>
    <property type="match status" value="1"/>
</dbReference>
<sequence length="475" mass="52969">MTLISFLSAWLIHKPLERRLVRSAGATVQPRRQFLLDYALVLMAGMVVTLLNYGLYQIPIDHGVRFFIGYVASGFFISLDMALARERQLIQQALREETVLPPPERLYSMTRRFFGVALGTVLLVVTVISLVISRDLSWLSTIGRDAISISVAMEAVVYELVFIMVVLLIMVINLIWSYAGNLRLLFETETGILENVTRGDLSRLVPVATHDEFGAIAGYTNNMIQGLRHRFQLISALNMAEEVQQNLLPQNPPEIPGLELAGTSLYCDRVGGDYYDYVELTGHRLGVVVTDASGHGVGSALHMTTARAFLRFGIRDYTGPARLISEVNRMLTRDSYETGRFTTLFFLEIHPAEKSLRWVRAGHDPALLYDPAADTFETLSGEGMALGVMADFEFREYERRGWPPDAVVFIGTDGIHETRNAAGEMFGNERLRAVIREHGAEPAEAVRDAIIVATEAFRGDTPQEDDLTLVVVRLG</sequence>
<dbReference type="GO" id="GO:0016791">
    <property type="term" value="F:phosphatase activity"/>
    <property type="evidence" value="ECO:0007669"/>
    <property type="project" value="TreeGrafter"/>
</dbReference>
<dbReference type="SMART" id="SM00331">
    <property type="entry name" value="PP2C_SIG"/>
    <property type="match status" value="1"/>
</dbReference>
<evidence type="ECO:0000313" key="5">
    <source>
        <dbReference type="Proteomes" id="UP000288096"/>
    </source>
</evidence>
<evidence type="ECO:0000256" key="2">
    <source>
        <dbReference type="SAM" id="Phobius"/>
    </source>
</evidence>
<dbReference type="Gene3D" id="6.10.340.10">
    <property type="match status" value="1"/>
</dbReference>
<dbReference type="InterPro" id="IPR036457">
    <property type="entry name" value="PPM-type-like_dom_sf"/>
</dbReference>
<dbReference type="CDD" id="cd06225">
    <property type="entry name" value="HAMP"/>
    <property type="match status" value="1"/>
</dbReference>
<dbReference type="AlphaFoldDB" id="A0A401G3N9"/>
<name>A0A401G3N9_9BACT</name>
<dbReference type="EMBL" id="BEXT01000001">
    <property type="protein sequence ID" value="GBC63857.1"/>
    <property type="molecule type" value="Genomic_DNA"/>
</dbReference>
<accession>A0A401G3N9</accession>
<feature type="transmembrane region" description="Helical" evidence="2">
    <location>
        <begin position="35"/>
        <end position="55"/>
    </location>
</feature>
<dbReference type="Gene3D" id="3.60.40.10">
    <property type="entry name" value="PPM-type phosphatase domain"/>
    <property type="match status" value="1"/>
</dbReference>
<dbReference type="InterPro" id="IPR052016">
    <property type="entry name" value="Bact_Sigma-Reg"/>
</dbReference>
<organism evidence="4 5">
    <name type="scientific">Desulfonema ishimotonii</name>
    <dbReference type="NCBI Taxonomy" id="45657"/>
    <lineage>
        <taxon>Bacteria</taxon>
        <taxon>Pseudomonadati</taxon>
        <taxon>Thermodesulfobacteriota</taxon>
        <taxon>Desulfobacteria</taxon>
        <taxon>Desulfobacterales</taxon>
        <taxon>Desulfococcaceae</taxon>
        <taxon>Desulfonema</taxon>
    </lineage>
</organism>
<reference evidence="5" key="2">
    <citation type="submission" date="2019-01" db="EMBL/GenBank/DDBJ databases">
        <title>Genome sequence of Desulfonema ishimotonii strain Tokyo 01.</title>
        <authorList>
            <person name="Fukui M."/>
        </authorList>
    </citation>
    <scope>NUCLEOTIDE SEQUENCE [LARGE SCALE GENOMIC DNA]</scope>
    <source>
        <strain evidence="5">Tokyo 01</strain>
    </source>
</reference>
<keyword evidence="1" id="KW-0378">Hydrolase</keyword>
<comment type="caution">
    <text evidence="4">The sequence shown here is derived from an EMBL/GenBank/DDBJ whole genome shotgun (WGS) entry which is preliminary data.</text>
</comment>
<feature type="transmembrane region" description="Helical" evidence="2">
    <location>
        <begin position="152"/>
        <end position="176"/>
    </location>
</feature>
<proteinExistence type="predicted"/>
<dbReference type="PROSITE" id="PS50885">
    <property type="entry name" value="HAMP"/>
    <property type="match status" value="1"/>
</dbReference>
<keyword evidence="2" id="KW-1133">Transmembrane helix</keyword>
<dbReference type="Proteomes" id="UP000288096">
    <property type="component" value="Unassembled WGS sequence"/>
</dbReference>
<evidence type="ECO:0000256" key="1">
    <source>
        <dbReference type="ARBA" id="ARBA00022801"/>
    </source>
</evidence>
<feature type="transmembrane region" description="Helical" evidence="2">
    <location>
        <begin position="113"/>
        <end position="132"/>
    </location>
</feature>
<keyword evidence="2" id="KW-0812">Transmembrane</keyword>
<keyword evidence="5" id="KW-1185">Reference proteome</keyword>
<dbReference type="SUPFAM" id="SSF81606">
    <property type="entry name" value="PP2C-like"/>
    <property type="match status" value="1"/>
</dbReference>
<keyword evidence="2" id="KW-0472">Membrane</keyword>
<gene>
    <name evidence="4" type="ORF">DENIS_4856</name>
</gene>
<dbReference type="InterPro" id="IPR048440">
    <property type="entry name" value="MASE10"/>
</dbReference>